<comment type="similarity">
    <text evidence="2">Belongs to the YkuD family.</text>
</comment>
<dbReference type="CDD" id="cd16913">
    <property type="entry name" value="YkuD_like"/>
    <property type="match status" value="1"/>
</dbReference>
<dbReference type="Proteomes" id="UP000187367">
    <property type="component" value="Unassembled WGS sequence"/>
</dbReference>
<comment type="pathway">
    <text evidence="9">Glycan biosynthesis.</text>
</comment>
<evidence type="ECO:0000256" key="3">
    <source>
        <dbReference type="ARBA" id="ARBA00022676"/>
    </source>
</evidence>
<dbReference type="GO" id="GO:0016757">
    <property type="term" value="F:glycosyltransferase activity"/>
    <property type="evidence" value="ECO:0007669"/>
    <property type="project" value="UniProtKB-KW"/>
</dbReference>
<dbReference type="RefSeq" id="WP_076761789.1">
    <property type="nucleotide sequence ID" value="NZ_JARMMH010000001.1"/>
</dbReference>
<dbReference type="SUPFAM" id="SSF141523">
    <property type="entry name" value="L,D-transpeptidase catalytic domain-like"/>
    <property type="match status" value="1"/>
</dbReference>
<keyword evidence="5" id="KW-0378">Hydrolase</keyword>
<evidence type="ECO:0000256" key="8">
    <source>
        <dbReference type="ARBA" id="ARBA00023316"/>
    </source>
</evidence>
<dbReference type="AlphaFoldDB" id="A0A1R1QAJ2"/>
<proteinExistence type="inferred from homology"/>
<dbReference type="InterPro" id="IPR038063">
    <property type="entry name" value="Transpep_catalytic_dom"/>
</dbReference>
<keyword evidence="7 10" id="KW-0573">Peptidoglycan synthesis</keyword>
<feature type="active site" description="Nucleophile" evidence="10">
    <location>
        <position position="128"/>
    </location>
</feature>
<dbReference type="GO" id="GO:0008360">
    <property type="term" value="P:regulation of cell shape"/>
    <property type="evidence" value="ECO:0007669"/>
    <property type="project" value="UniProtKB-UniRule"/>
</dbReference>
<evidence type="ECO:0000313" key="13">
    <source>
        <dbReference type="Proteomes" id="UP000187367"/>
    </source>
</evidence>
<protein>
    <submittedName>
        <fullName evidence="12">L,D-transpeptidase</fullName>
    </submittedName>
</protein>
<evidence type="ECO:0000313" key="12">
    <source>
        <dbReference type="EMBL" id="OMH99833.1"/>
    </source>
</evidence>
<dbReference type="PANTHER" id="PTHR30582:SF4">
    <property type="entry name" value="L,D-TRANSPEPTIDASE YQJB-RELATED"/>
    <property type="match status" value="1"/>
</dbReference>
<keyword evidence="13" id="KW-1185">Reference proteome</keyword>
<evidence type="ECO:0000256" key="1">
    <source>
        <dbReference type="ARBA" id="ARBA00004752"/>
    </source>
</evidence>
<dbReference type="GO" id="GO:0071555">
    <property type="term" value="P:cell wall organization"/>
    <property type="evidence" value="ECO:0007669"/>
    <property type="project" value="UniProtKB-UniRule"/>
</dbReference>
<keyword evidence="4" id="KW-0808">Transferase</keyword>
<name>A0A1R1QAJ2_9BACI</name>
<accession>A0A1R1RU20</accession>
<evidence type="ECO:0000256" key="7">
    <source>
        <dbReference type="ARBA" id="ARBA00022984"/>
    </source>
</evidence>
<evidence type="ECO:0000256" key="6">
    <source>
        <dbReference type="ARBA" id="ARBA00022960"/>
    </source>
</evidence>
<feature type="active site" description="Proton donor/acceptor" evidence="10">
    <location>
        <position position="112"/>
    </location>
</feature>
<dbReference type="InterPro" id="IPR005490">
    <property type="entry name" value="LD_TPept_cat_dom"/>
</dbReference>
<keyword evidence="3" id="KW-0328">Glycosyltransferase</keyword>
<dbReference type="Pfam" id="PF03734">
    <property type="entry name" value="YkuD"/>
    <property type="match status" value="1"/>
</dbReference>
<dbReference type="FunFam" id="2.40.440.10:FF:000003">
    <property type="entry name" value="L,D-transpeptidase YciB"/>
    <property type="match status" value="1"/>
</dbReference>
<keyword evidence="6 10" id="KW-0133">Cell shape</keyword>
<dbReference type="GO" id="GO:0018104">
    <property type="term" value="P:peptidoglycan-protein cross-linking"/>
    <property type="evidence" value="ECO:0007669"/>
    <property type="project" value="TreeGrafter"/>
</dbReference>
<dbReference type="UniPathway" id="UPA00219"/>
<dbReference type="EMBL" id="MTJL01000044">
    <property type="protein sequence ID" value="OMH99833.1"/>
    <property type="molecule type" value="Genomic_DNA"/>
</dbReference>
<keyword evidence="8 10" id="KW-0961">Cell wall biogenesis/degradation</keyword>
<evidence type="ECO:0000256" key="10">
    <source>
        <dbReference type="PROSITE-ProRule" id="PRU01373"/>
    </source>
</evidence>
<dbReference type="Gene3D" id="2.40.440.10">
    <property type="entry name" value="L,D-transpeptidase catalytic domain-like"/>
    <property type="match status" value="1"/>
</dbReference>
<evidence type="ECO:0000259" key="11">
    <source>
        <dbReference type="PROSITE" id="PS52029"/>
    </source>
</evidence>
<dbReference type="PROSITE" id="PS52029">
    <property type="entry name" value="LD_TPASE"/>
    <property type="match status" value="1"/>
</dbReference>
<dbReference type="InterPro" id="IPR050979">
    <property type="entry name" value="LD-transpeptidase"/>
</dbReference>
<comment type="caution">
    <text evidence="12">The sequence shown here is derived from an EMBL/GenBank/DDBJ whole genome shotgun (WGS) entry which is preliminary data.</text>
</comment>
<organism evidence="12 13">
    <name type="scientific">Bacillus swezeyi</name>
    <dbReference type="NCBI Taxonomy" id="1925020"/>
    <lineage>
        <taxon>Bacteria</taxon>
        <taxon>Bacillati</taxon>
        <taxon>Bacillota</taxon>
        <taxon>Bacilli</taxon>
        <taxon>Bacillales</taxon>
        <taxon>Bacillaceae</taxon>
        <taxon>Bacillus</taxon>
    </lineage>
</organism>
<dbReference type="GO" id="GO:0071972">
    <property type="term" value="F:peptidoglycan L,D-transpeptidase activity"/>
    <property type="evidence" value="ECO:0007669"/>
    <property type="project" value="TreeGrafter"/>
</dbReference>
<dbReference type="PANTHER" id="PTHR30582">
    <property type="entry name" value="L,D-TRANSPEPTIDASE"/>
    <property type="match status" value="1"/>
</dbReference>
<gene>
    <name evidence="12" type="ORF">BW143_19265</name>
</gene>
<feature type="domain" description="L,D-TPase catalytic" evidence="11">
    <location>
        <begin position="28"/>
        <end position="152"/>
    </location>
</feature>
<evidence type="ECO:0000256" key="5">
    <source>
        <dbReference type="ARBA" id="ARBA00022801"/>
    </source>
</evidence>
<dbReference type="GO" id="GO:0005576">
    <property type="term" value="C:extracellular region"/>
    <property type="evidence" value="ECO:0007669"/>
    <property type="project" value="TreeGrafter"/>
</dbReference>
<dbReference type="OrthoDB" id="9787225at2"/>
<evidence type="ECO:0000256" key="9">
    <source>
        <dbReference type="ARBA" id="ARBA00060592"/>
    </source>
</evidence>
<accession>A0A1R1QAJ2</accession>
<comment type="pathway">
    <text evidence="1 10">Cell wall biogenesis; peptidoglycan biosynthesis.</text>
</comment>
<reference evidence="12 13" key="1">
    <citation type="submission" date="2017-01" db="EMBL/GenBank/DDBJ databases">
        <title>Bacillus phylogenomics.</title>
        <authorList>
            <person name="Dunlap C."/>
        </authorList>
    </citation>
    <scope>NUCLEOTIDE SEQUENCE [LARGE SCALE GENOMIC DNA]</scope>
    <source>
        <strain evidence="12 13">NRRL B-41282</strain>
    </source>
</reference>
<evidence type="ECO:0000256" key="2">
    <source>
        <dbReference type="ARBA" id="ARBA00005992"/>
    </source>
</evidence>
<evidence type="ECO:0000256" key="4">
    <source>
        <dbReference type="ARBA" id="ARBA00022679"/>
    </source>
</evidence>
<sequence>MRSFLFALLIVGLSPIWPIGQNPLPGDPYVIVNKETNRLAFIHENKVAAVYEVATGKTTDLTPEGEFSIIVKARNPYYRKKDIEGGSPDNPLGPRWIGFDAGGTDGRMYGIHGTNREYSIGKYMTSGCIRMHNKDVIHLFDQLPIGTKVLITKEKRPFAEMAAEKHALTKKQASP</sequence>